<dbReference type="RefSeq" id="NP_001255349.1">
    <property type="nucleotide sequence ID" value="NM_001268420.4"/>
</dbReference>
<dbReference type="EMBL" id="BX284604">
    <property type="protein sequence ID" value="CCA65533.1"/>
    <property type="molecule type" value="Genomic_DNA"/>
</dbReference>
<organism evidence="1 2">
    <name type="scientific">Caenorhabditis elegans</name>
    <dbReference type="NCBI Taxonomy" id="6239"/>
    <lineage>
        <taxon>Eukaryota</taxon>
        <taxon>Metazoa</taxon>
        <taxon>Ecdysozoa</taxon>
        <taxon>Nematoda</taxon>
        <taxon>Chromadorea</taxon>
        <taxon>Rhabditida</taxon>
        <taxon>Rhabditina</taxon>
        <taxon>Rhabditomorpha</taxon>
        <taxon>Rhabditoidea</taxon>
        <taxon>Rhabditidae</taxon>
        <taxon>Peloderinae</taxon>
        <taxon>Caenorhabditis</taxon>
    </lineage>
</organism>
<evidence type="ECO:0000313" key="2">
    <source>
        <dbReference type="Proteomes" id="UP000001940"/>
    </source>
</evidence>
<dbReference type="WormBase" id="C09G9.8c">
    <property type="protein sequence ID" value="CE45973"/>
    <property type="gene ID" value="WBGene00007497"/>
</dbReference>
<accession>F5GU85</accession>
<dbReference type="Proteomes" id="UP000001940">
    <property type="component" value="Chromosome IV"/>
</dbReference>
<sequence length="38" mass="4451">MNKIIVTFLFIIVIYFTCSEASLFGMKVKMGERVEMNF</sequence>
<dbReference type="AGR" id="WB:WBGene00007497"/>
<dbReference type="CTD" id="3565974"/>
<evidence type="ECO:0000313" key="3">
    <source>
        <dbReference type="WormBase" id="C09G9.8c"/>
    </source>
</evidence>
<dbReference type="HOGENOM" id="CLU_3336088_0_0_1"/>
<dbReference type="Bgee" id="WBGene00007497">
    <property type="expression patterns" value="Expressed in adult organism and 1 other cell type or tissue"/>
</dbReference>
<proteinExistence type="predicted"/>
<dbReference type="GeneID" id="3565974"/>
<evidence type="ECO:0000313" key="1">
    <source>
        <dbReference type="EMBL" id="CCA65533.1"/>
    </source>
</evidence>
<protein>
    <submittedName>
        <fullName evidence="1">FIP (Fungus-Induced Protein) Related</fullName>
    </submittedName>
</protein>
<name>F5GU85_CAEEL</name>
<gene>
    <name evidence="1 3" type="ORF">C09G9.8</name>
    <name evidence="1" type="ORF">CELE_C09G9.8</name>
</gene>
<reference evidence="1 2" key="1">
    <citation type="journal article" date="1998" name="Science">
        <title>Genome sequence of the nematode C. elegans: a platform for investigating biology.</title>
        <authorList>
            <consortium name="The C. elegans sequencing consortium"/>
            <person name="Sulson J.E."/>
            <person name="Waterston R."/>
        </authorList>
    </citation>
    <scope>NUCLEOTIDE SEQUENCE [LARGE SCALE GENOMIC DNA]</scope>
    <source>
        <strain evidence="1 2">Bristol N2</strain>
    </source>
</reference>
<dbReference type="OrthoDB" id="5869021at2759"/>
<dbReference type="AlphaFoldDB" id="F5GU85"/>
<keyword evidence="2" id="KW-1185">Reference proteome</keyword>